<accession>A0A561C0S7</accession>
<protein>
    <submittedName>
        <fullName evidence="2">Uncharacterized protein</fullName>
    </submittedName>
</protein>
<name>A0A561C0S7_9ACTN</name>
<reference evidence="2 3" key="1">
    <citation type="submission" date="2019-06" db="EMBL/GenBank/DDBJ databases">
        <title>Sequencing the genomes of 1000 actinobacteria strains.</title>
        <authorList>
            <person name="Klenk H.-P."/>
        </authorList>
    </citation>
    <scope>NUCLEOTIDE SEQUENCE [LARGE SCALE GENOMIC DNA]</scope>
    <source>
        <strain evidence="2 3">DSM 24683</strain>
    </source>
</reference>
<sequence length="436" mass="44673">MAKAKRANHRDGTDASQVPVNGTVEGPGPDTAGRRADVPPDHHATGTNGHSGPHGQIGPNGLQAQNTDPHPEPVPHGLPGGPTGWHGQNGVPQIQGTERRPLSEDERSGDTQPATDATQNDATDNGATQNGVTDEAATDAATDAAEDKRGAAADDRQADDAGWRDGEPVGEIRWQPAPAGGQRGTGSQRGAGTPRAGALGSNGRKVPAGQGRAAVGGAAAGSAAEANAGNPSQQQGAKDADTSAEDESEAGIWAREAAARFEQFSVGRARSSQPVQPAGFGMPVKVDEIAVAARALSDDLAATTKELSTSVESQQFRRELDVAAETIRALAGELESTAGNLIRLAAAEEQRCSVVWGICPEHGLTLMNAGETVTCHVLGCYQQYAGPIERCTQPVAYKVVDVAGPALLTCSGHAIACRLHLDGAVITLASDSLEVL</sequence>
<proteinExistence type="predicted"/>
<evidence type="ECO:0000256" key="1">
    <source>
        <dbReference type="SAM" id="MobiDB-lite"/>
    </source>
</evidence>
<comment type="caution">
    <text evidence="2">The sequence shown here is derived from an EMBL/GenBank/DDBJ whole genome shotgun (WGS) entry which is preliminary data.</text>
</comment>
<feature type="region of interest" description="Disordered" evidence="1">
    <location>
        <begin position="1"/>
        <end position="249"/>
    </location>
</feature>
<organism evidence="2 3">
    <name type="scientific">Kribbella amoyensis</name>
    <dbReference type="NCBI Taxonomy" id="996641"/>
    <lineage>
        <taxon>Bacteria</taxon>
        <taxon>Bacillati</taxon>
        <taxon>Actinomycetota</taxon>
        <taxon>Actinomycetes</taxon>
        <taxon>Propionibacteriales</taxon>
        <taxon>Kribbellaceae</taxon>
        <taxon>Kribbella</taxon>
    </lineage>
</organism>
<dbReference type="EMBL" id="VIVK01000001">
    <property type="protein sequence ID" value="TWD84773.1"/>
    <property type="molecule type" value="Genomic_DNA"/>
</dbReference>
<dbReference type="AlphaFoldDB" id="A0A561C0S7"/>
<feature type="compositionally biased region" description="Polar residues" evidence="1">
    <location>
        <begin position="110"/>
        <end position="132"/>
    </location>
</feature>
<gene>
    <name evidence="2" type="ORF">FB561_5969</name>
</gene>
<keyword evidence="3" id="KW-1185">Reference proteome</keyword>
<feature type="compositionally biased region" description="Low complexity" evidence="1">
    <location>
        <begin position="208"/>
        <end position="229"/>
    </location>
</feature>
<feature type="compositionally biased region" description="Basic and acidic residues" evidence="1">
    <location>
        <begin position="97"/>
        <end position="109"/>
    </location>
</feature>
<evidence type="ECO:0000313" key="3">
    <source>
        <dbReference type="Proteomes" id="UP000318380"/>
    </source>
</evidence>
<feature type="compositionally biased region" description="Basic and acidic residues" evidence="1">
    <location>
        <begin position="145"/>
        <end position="167"/>
    </location>
</feature>
<feature type="compositionally biased region" description="Basic and acidic residues" evidence="1">
    <location>
        <begin position="32"/>
        <end position="44"/>
    </location>
</feature>
<feature type="compositionally biased region" description="Low complexity" evidence="1">
    <location>
        <begin position="133"/>
        <end position="143"/>
    </location>
</feature>
<evidence type="ECO:0000313" key="2">
    <source>
        <dbReference type="EMBL" id="TWD84773.1"/>
    </source>
</evidence>
<dbReference type="Proteomes" id="UP000318380">
    <property type="component" value="Unassembled WGS sequence"/>
</dbReference>